<keyword evidence="9 13" id="KW-0443">Lipid metabolism</keyword>
<dbReference type="UniPathway" id="UPA00753"/>
<dbReference type="OrthoDB" id="4583at2759"/>
<gene>
    <name evidence="15" type="primary">CHO2</name>
    <name evidence="15" type="ORF">MVES_000999</name>
</gene>
<keyword evidence="11 13" id="KW-0594">Phospholipid biosynthesis</keyword>
<organism evidence="15 16">
    <name type="scientific">Malassezia vespertilionis</name>
    <dbReference type="NCBI Taxonomy" id="2020962"/>
    <lineage>
        <taxon>Eukaryota</taxon>
        <taxon>Fungi</taxon>
        <taxon>Dikarya</taxon>
        <taxon>Basidiomycota</taxon>
        <taxon>Ustilaginomycotina</taxon>
        <taxon>Malasseziomycetes</taxon>
        <taxon>Malasseziales</taxon>
        <taxon>Malasseziaceae</taxon>
        <taxon>Malassezia</taxon>
    </lineage>
</organism>
<evidence type="ECO:0000256" key="3">
    <source>
        <dbReference type="ARBA" id="ARBA00022603"/>
    </source>
</evidence>
<feature type="transmembrane region" description="Helical" evidence="13">
    <location>
        <begin position="273"/>
        <end position="298"/>
    </location>
</feature>
<dbReference type="GO" id="GO:0005789">
    <property type="term" value="C:endoplasmic reticulum membrane"/>
    <property type="evidence" value="ECO:0007669"/>
    <property type="project" value="UniProtKB-SubCell"/>
</dbReference>
<dbReference type="PANTHER" id="PTHR32138:SF0">
    <property type="entry name" value="PHOSPHATIDYLETHANOLAMINE N-METHYLTRANSFERASE"/>
    <property type="match status" value="1"/>
</dbReference>
<dbReference type="AlphaFoldDB" id="A0A2N1JET1"/>
<dbReference type="STRING" id="2020962.A0A2N1JET1"/>
<keyword evidence="2 13" id="KW-0444">Lipid biosynthesis</keyword>
<dbReference type="InterPro" id="IPR007318">
    <property type="entry name" value="Phopholipid_MeTrfase"/>
</dbReference>
<dbReference type="EMBL" id="KZ454988">
    <property type="protein sequence ID" value="PKI85052.1"/>
    <property type="molecule type" value="Genomic_DNA"/>
</dbReference>
<evidence type="ECO:0000256" key="1">
    <source>
        <dbReference type="ARBA" id="ARBA00004127"/>
    </source>
</evidence>
<evidence type="ECO:0000256" key="6">
    <source>
        <dbReference type="ARBA" id="ARBA00022692"/>
    </source>
</evidence>
<feature type="transmembrane region" description="Helical" evidence="13">
    <location>
        <begin position="233"/>
        <end position="253"/>
    </location>
</feature>
<dbReference type="PANTHER" id="PTHR32138">
    <property type="entry name" value="PHOSPHATIDYLETHANOLAMINE N-METHYLTRANSFERASE"/>
    <property type="match status" value="1"/>
</dbReference>
<keyword evidence="3 13" id="KW-0489">Methyltransferase</keyword>
<evidence type="ECO:0000256" key="2">
    <source>
        <dbReference type="ARBA" id="ARBA00022516"/>
    </source>
</evidence>
<comment type="subcellular location">
    <subcellularLocation>
        <location evidence="1">Endomembrane system</location>
        <topology evidence="1">Multi-pass membrane protein</topology>
    </subcellularLocation>
    <subcellularLocation>
        <location evidence="13">Endoplasmic reticulum membrane</location>
        <topology evidence="13">Multi-pass membrane protein</topology>
    </subcellularLocation>
</comment>
<feature type="transmembrane region" description="Helical" evidence="13">
    <location>
        <begin position="200"/>
        <end position="221"/>
    </location>
</feature>
<feature type="transmembrane region" description="Helical" evidence="13">
    <location>
        <begin position="538"/>
        <end position="567"/>
    </location>
</feature>
<comment type="caution">
    <text evidence="13">Lacks conserved residue(s) required for the propagation of feature annotation.</text>
</comment>
<evidence type="ECO:0000256" key="11">
    <source>
        <dbReference type="ARBA" id="ARBA00023209"/>
    </source>
</evidence>
<comment type="function">
    <text evidence="13">Catalyzes the first step of the methylation pathway of phosphatidylcholine biosynthesis, the SAM-dependent methylation of phosphatidylethanolamine (PE) to phosphatidylmonomethylethanolamine (PMME).</text>
</comment>
<feature type="region of interest" description="Disordered" evidence="14">
    <location>
        <begin position="1"/>
        <end position="25"/>
    </location>
</feature>
<keyword evidence="8 13" id="KW-1133">Transmembrane helix</keyword>
<keyword evidence="4 13" id="KW-0808">Transferase</keyword>
<keyword evidence="12 13" id="KW-1208">Phospholipid metabolism</keyword>
<dbReference type="PIRSF" id="PIRSF000383">
    <property type="entry name" value="PEAMT"/>
    <property type="match status" value="1"/>
</dbReference>
<dbReference type="GO" id="GO:0006656">
    <property type="term" value="P:phosphatidylcholine biosynthetic process"/>
    <property type="evidence" value="ECO:0007669"/>
    <property type="project" value="UniProtKB-UniRule"/>
</dbReference>
<dbReference type="PROSITE" id="PS51598">
    <property type="entry name" value="SAM_CHO2"/>
    <property type="match status" value="1"/>
</dbReference>
<keyword evidence="16" id="KW-1185">Reference proteome</keyword>
<feature type="transmembrane region" description="Helical" evidence="13">
    <location>
        <begin position="442"/>
        <end position="464"/>
    </location>
</feature>
<name>A0A2N1JET1_9BASI</name>
<keyword evidence="7 13" id="KW-0256">Endoplasmic reticulum</keyword>
<evidence type="ECO:0000313" key="16">
    <source>
        <dbReference type="Proteomes" id="UP000232875"/>
    </source>
</evidence>
<evidence type="ECO:0000256" key="14">
    <source>
        <dbReference type="SAM" id="MobiDB-lite"/>
    </source>
</evidence>
<evidence type="ECO:0000313" key="15">
    <source>
        <dbReference type="EMBL" id="PKI85052.1"/>
    </source>
</evidence>
<evidence type="ECO:0000256" key="12">
    <source>
        <dbReference type="ARBA" id="ARBA00023264"/>
    </source>
</evidence>
<comment type="pathway">
    <text evidence="13">Phospholipid metabolism; phosphatidylcholine biosynthesis.</text>
</comment>
<dbReference type="Proteomes" id="UP000232875">
    <property type="component" value="Unassembled WGS sequence"/>
</dbReference>
<dbReference type="GO" id="GO:0032259">
    <property type="term" value="P:methylation"/>
    <property type="evidence" value="ECO:0007669"/>
    <property type="project" value="UniProtKB-KW"/>
</dbReference>
<dbReference type="Gene3D" id="2.60.40.2840">
    <property type="match status" value="1"/>
</dbReference>
<keyword evidence="10 13" id="KW-0472">Membrane</keyword>
<feature type="transmembrane region" description="Helical" evidence="13">
    <location>
        <begin position="90"/>
        <end position="113"/>
    </location>
</feature>
<dbReference type="InterPro" id="IPR016219">
    <property type="entry name" value="Phosphatid-EA_MeTrfase_fun"/>
</dbReference>
<comment type="catalytic activity">
    <reaction evidence="13">
        <text>a 1,2-diacyl-sn-glycero-3-phosphoethanolamine + S-adenosyl-L-methionine = a 1,2-diacyl-sn-glycero-3-phospho-N-methylethanolamine + S-adenosyl-L-homocysteine + H(+)</text>
        <dbReference type="Rhea" id="RHEA:11164"/>
        <dbReference type="ChEBI" id="CHEBI:15378"/>
        <dbReference type="ChEBI" id="CHEBI:57856"/>
        <dbReference type="ChEBI" id="CHEBI:59789"/>
        <dbReference type="ChEBI" id="CHEBI:64573"/>
        <dbReference type="ChEBI" id="CHEBI:64612"/>
        <dbReference type="EC" id="2.1.1.17"/>
    </reaction>
</comment>
<evidence type="ECO:0000256" key="4">
    <source>
        <dbReference type="ARBA" id="ARBA00022679"/>
    </source>
</evidence>
<feature type="transmembrane region" description="Helical" evidence="13">
    <location>
        <begin position="476"/>
        <end position="493"/>
    </location>
</feature>
<evidence type="ECO:0000256" key="10">
    <source>
        <dbReference type="ARBA" id="ARBA00023136"/>
    </source>
</evidence>
<dbReference type="GO" id="GO:0004608">
    <property type="term" value="F:phosphatidylethanolamine N-methyltransferase activity"/>
    <property type="evidence" value="ECO:0007669"/>
    <property type="project" value="UniProtKB-UniRule"/>
</dbReference>
<feature type="compositionally biased region" description="Polar residues" evidence="14">
    <location>
        <begin position="7"/>
        <end position="25"/>
    </location>
</feature>
<feature type="transmembrane region" description="Helical" evidence="13">
    <location>
        <begin position="361"/>
        <end position="379"/>
    </location>
</feature>
<proteinExistence type="inferred from homology"/>
<comment type="similarity">
    <text evidence="13">Belongs to the class VI-like SAM-binding methyltransferase superfamily. CHO2 family.</text>
</comment>
<evidence type="ECO:0000256" key="13">
    <source>
        <dbReference type="RuleBase" id="RU361122"/>
    </source>
</evidence>
<sequence length="901" mass="102837">MRHRSNTSEPAETTAKTRANVEASSDTLPQKNAVLGRTPGGKLFTVVDTPDMLSSIFRPDLRKTPLDLLTIALLAIQVFLYLTMSRATAQVFFLVYFAFWRLSYNVGLGHVLLRQSKSSWIVRTVEKKGWMDSARCPRTSAWIRQQILTKMGRTYKYEEMPIEFNVWLLFRSIVDVILLNDFTAYFLFGISHMHGLRGGNVYIFAFRWAAGLLLIIFNIWVKLDAHRVVKDYAWYWGDCFFLSLQNMVFDGVYEVAPDPMYSIGYAGYYGLSLLSGSYTVLFVSLAAHTSQLLFLVFFEIPHMDRVYGEKKPIASRVSSKSSTDAETKEPVETNVHDLHHRLFANDSVIFSHMNLFRANDFLLVVFLLYASLPLLLYRVGSVMGLLLALINVCAWRIFHSFGLGMALDAQSRNKWIVRRFLRCHHYDDPHEAVFDAFRQWKVIYNASLIMTYISFATLLGRCYVPSGQDWFQGTRLLRHVLGVLLILLHIWSARSSYQVLGPFGWLYGDFFIDGYPKRLSYTGIYRFLNNPERSMGGAAFFGMALISGSFLVAGAAVFSHLCHWWFLSYVESPHMKRLYGREVRTDSGITKQMKQIARKNGFLFKQASKYTSAWDLNDALQRTQTQAFTTLDKLVAQSYPKVERIVDDTYAMLLQQRDRLASLRTGDEVRTIDHSRYCVFPIESSITNKQCYFLGEEIRVRWTAARNHSRRDWIGIYLVDPESSELKDTLVTRISSNGLWVGLAEDEWVGNEHKGTEAGPIGTAGVSNVNTEMDLVQGISVFVCNKLPWKVGTYELRYHHDNTHEVLARSEPFEIYVERPSDPLSFDETYAILTKIVQLALADSPKEAGQNPSADPDDLTFWSQSQVKHIAAGIYSAFDIEFSPNVVLANANKHANSCDTE</sequence>
<evidence type="ECO:0000256" key="5">
    <source>
        <dbReference type="ARBA" id="ARBA00022691"/>
    </source>
</evidence>
<protein>
    <recommendedName>
        <fullName evidence="13">Phosphatidylethanolamine N-methyltransferase</fullName>
        <shortName evidence="13">PEAMT</shortName>
        <ecNumber evidence="13">2.1.1.17</ecNumber>
    </recommendedName>
</protein>
<dbReference type="Pfam" id="PF04191">
    <property type="entry name" value="PEMT"/>
    <property type="match status" value="2"/>
</dbReference>
<evidence type="ECO:0000256" key="8">
    <source>
        <dbReference type="ARBA" id="ARBA00022989"/>
    </source>
</evidence>
<evidence type="ECO:0000256" key="7">
    <source>
        <dbReference type="ARBA" id="ARBA00022824"/>
    </source>
</evidence>
<keyword evidence="5 13" id="KW-0949">S-adenosyl-L-methionine</keyword>
<evidence type="ECO:0000256" key="9">
    <source>
        <dbReference type="ARBA" id="ARBA00023098"/>
    </source>
</evidence>
<accession>A0A2N1JET1</accession>
<dbReference type="EC" id="2.1.1.17" evidence="13"/>
<reference evidence="15 16" key="1">
    <citation type="submission" date="2017-10" db="EMBL/GenBank/DDBJ databases">
        <title>A novel species of cold-tolerant Malassezia isolated from bats.</title>
        <authorList>
            <person name="Lorch J.M."/>
            <person name="Palmer J.M."/>
            <person name="Vanderwolf K.J."/>
            <person name="Schmidt K.Z."/>
            <person name="Verant M.L."/>
            <person name="Weller T.J."/>
            <person name="Blehert D.S."/>
        </authorList>
    </citation>
    <scope>NUCLEOTIDE SEQUENCE [LARGE SCALE GENOMIC DNA]</scope>
    <source>
        <strain evidence="15 16">NWHC:44797-103</strain>
    </source>
</reference>
<feature type="transmembrane region" description="Helical" evidence="13">
    <location>
        <begin position="66"/>
        <end position="84"/>
    </location>
</feature>
<feature type="transmembrane region" description="Helical" evidence="13">
    <location>
        <begin position="166"/>
        <end position="188"/>
    </location>
</feature>
<keyword evidence="6 13" id="KW-0812">Transmembrane</keyword>